<dbReference type="AlphaFoldDB" id="D9R4W8"/>
<dbReference type="OrthoDB" id="305319at2"/>
<dbReference type="RefSeq" id="WP_013273161.1">
    <property type="nucleotide sequence ID" value="NC_014376.1"/>
</dbReference>
<dbReference type="PROSITE" id="PS51257">
    <property type="entry name" value="PROKAR_LIPOPROTEIN"/>
    <property type="match status" value="1"/>
</dbReference>
<dbReference type="HOGENOM" id="CLU_051000_1_0_9"/>
<name>D9R4W8_LACSW</name>
<accession>D9R4W8</accession>
<dbReference type="EMBL" id="CP002109">
    <property type="protein sequence ID" value="ADL05075.1"/>
    <property type="molecule type" value="Genomic_DNA"/>
</dbReference>
<keyword evidence="1" id="KW-0677">Repeat</keyword>
<dbReference type="Gene3D" id="1.25.40.10">
    <property type="entry name" value="Tetratricopeptide repeat domain"/>
    <property type="match status" value="2"/>
</dbReference>
<gene>
    <name evidence="4" type="ordered locus">Closa_2506</name>
</gene>
<dbReference type="Proteomes" id="UP000001662">
    <property type="component" value="Chromosome"/>
</dbReference>
<protein>
    <submittedName>
        <fullName evidence="4">TPR repeat-containing protein</fullName>
    </submittedName>
</protein>
<dbReference type="STRING" id="610130.Closa_2506"/>
<evidence type="ECO:0000313" key="5">
    <source>
        <dbReference type="Proteomes" id="UP000001662"/>
    </source>
</evidence>
<dbReference type="InterPro" id="IPR050498">
    <property type="entry name" value="Ycf3"/>
</dbReference>
<evidence type="ECO:0000256" key="3">
    <source>
        <dbReference type="PROSITE-ProRule" id="PRU00339"/>
    </source>
</evidence>
<feature type="repeat" description="TPR" evidence="3">
    <location>
        <begin position="177"/>
        <end position="210"/>
    </location>
</feature>
<dbReference type="PaxDb" id="610130-Closa_2506"/>
<dbReference type="PANTHER" id="PTHR44858:SF1">
    <property type="entry name" value="UDP-N-ACETYLGLUCOSAMINE--PEPTIDE N-ACETYLGLUCOSAMINYLTRANSFERASE SPINDLY-RELATED"/>
    <property type="match status" value="1"/>
</dbReference>
<reference evidence="4" key="1">
    <citation type="submission" date="2010-07" db="EMBL/GenBank/DDBJ databases">
        <title>Complete sequence of Clostridium saccharolyticum WM1.</title>
        <authorList>
            <consortium name="US DOE Joint Genome Institute"/>
            <person name="Lucas S."/>
            <person name="Copeland A."/>
            <person name="Lapidus A."/>
            <person name="Cheng J.-F."/>
            <person name="Bruce D."/>
            <person name="Goodwin L."/>
            <person name="Pitluck S."/>
            <person name="Chertkov O."/>
            <person name="Detter J.C."/>
            <person name="Han C."/>
            <person name="Tapia R."/>
            <person name="Land M."/>
            <person name="Hauser L."/>
            <person name="Chang Y.-J."/>
            <person name="Jeffries C."/>
            <person name="Kyrpides N."/>
            <person name="Ivanova N."/>
            <person name="Mikhailova N."/>
            <person name="Mouttaki H."/>
            <person name="Lin L."/>
            <person name="Zhou J."/>
            <person name="Hemme C.L."/>
            <person name="Woyke T."/>
        </authorList>
    </citation>
    <scope>NUCLEOTIDE SEQUENCE [LARGE SCALE GENOMIC DNA]</scope>
    <source>
        <strain evidence="4">WM1</strain>
    </source>
</reference>
<proteinExistence type="predicted"/>
<evidence type="ECO:0000256" key="1">
    <source>
        <dbReference type="ARBA" id="ARBA00022737"/>
    </source>
</evidence>
<dbReference type="InterPro" id="IPR011990">
    <property type="entry name" value="TPR-like_helical_dom_sf"/>
</dbReference>
<dbReference type="GO" id="GO:0046813">
    <property type="term" value="P:receptor-mediated virion attachment to host cell"/>
    <property type="evidence" value="ECO:0007669"/>
    <property type="project" value="TreeGrafter"/>
</dbReference>
<organism evidence="4 5">
    <name type="scientific">Lacrimispora saccharolytica (strain ATCC 35040 / DSM 2544 / NRCC 2533 / WM1)</name>
    <name type="common">Clostridium saccharolyticum</name>
    <dbReference type="NCBI Taxonomy" id="610130"/>
    <lineage>
        <taxon>Bacteria</taxon>
        <taxon>Bacillati</taxon>
        <taxon>Bacillota</taxon>
        <taxon>Clostridia</taxon>
        <taxon>Lachnospirales</taxon>
        <taxon>Lachnospiraceae</taxon>
        <taxon>Lacrimispora</taxon>
    </lineage>
</organism>
<dbReference type="Pfam" id="PF13432">
    <property type="entry name" value="TPR_16"/>
    <property type="match status" value="2"/>
</dbReference>
<keyword evidence="5" id="KW-1185">Reference proteome</keyword>
<dbReference type="SUPFAM" id="SSF48452">
    <property type="entry name" value="TPR-like"/>
    <property type="match status" value="1"/>
</dbReference>
<dbReference type="InterPro" id="IPR019734">
    <property type="entry name" value="TPR_rpt"/>
</dbReference>
<sequence length="259" mass="28140">MRTKTGYAAAILGLALTIAIGAGGCGKKDNKYSFRNAGIEALNQGNYDAAVEAFDQAISSSKGLVGKFDVDVLKYRAEAQYLAGDYSSAADTYDILIKVDGELPEYLNLRSVSRAGSGDLKGSIEDYKRSTQLDTEKKAPGRLNALLAAGEAMEKEGSASDAMNLYEEAVKEGEQSAQLYNRMGLCRMAEKDWDGAAEYFKNGLSLPDSSLVPELLFNQAVAEEHKGEFKTALDLMQQYVSVHGPDEEADREITFLKTR</sequence>
<dbReference type="SMART" id="SM00028">
    <property type="entry name" value="TPR"/>
    <property type="match status" value="5"/>
</dbReference>
<dbReference type="KEGG" id="csh:Closa_2506"/>
<dbReference type="PROSITE" id="PS50005">
    <property type="entry name" value="TPR"/>
    <property type="match status" value="1"/>
</dbReference>
<keyword evidence="2 3" id="KW-0802">TPR repeat</keyword>
<evidence type="ECO:0000313" key="4">
    <source>
        <dbReference type="EMBL" id="ADL05075.1"/>
    </source>
</evidence>
<dbReference type="GO" id="GO:0009279">
    <property type="term" value="C:cell outer membrane"/>
    <property type="evidence" value="ECO:0007669"/>
    <property type="project" value="TreeGrafter"/>
</dbReference>
<dbReference type="eggNOG" id="COG0457">
    <property type="taxonomic scope" value="Bacteria"/>
</dbReference>
<evidence type="ECO:0000256" key="2">
    <source>
        <dbReference type="ARBA" id="ARBA00022803"/>
    </source>
</evidence>
<dbReference type="PANTHER" id="PTHR44858">
    <property type="entry name" value="TETRATRICOPEPTIDE REPEAT PROTEIN 6"/>
    <property type="match status" value="1"/>
</dbReference>